<dbReference type="PANTHER" id="PTHR23048:SF0">
    <property type="entry name" value="CALMODULIN LIKE 3"/>
    <property type="match status" value="1"/>
</dbReference>
<keyword evidence="2" id="KW-0106">Calcium</keyword>
<dbReference type="EMBL" id="JBJKFK010001461">
    <property type="protein sequence ID" value="KAL3313025.1"/>
    <property type="molecule type" value="Genomic_DNA"/>
</dbReference>
<sequence>MEKEQCPRDDDPAASNDNEIMFQHDLDEQKIRELREMFNCFDSDGDGAISSQELSNIIKTVSNSATDSQIKLLMNKADIDGDGTIEFKEFVDLLVEFNATGQMKDSTIACFKIFDTDNDGYITVEELGRVLDNIGQKYSGNLSHSPAHFAR</sequence>
<dbReference type="Pfam" id="PF13499">
    <property type="entry name" value="EF-hand_7"/>
    <property type="match status" value="1"/>
</dbReference>
<keyword evidence="1" id="KW-0677">Repeat</keyword>
<dbReference type="CDD" id="cd00051">
    <property type="entry name" value="EFh"/>
    <property type="match status" value="1"/>
</dbReference>
<dbReference type="SMART" id="SM00054">
    <property type="entry name" value="EFh"/>
    <property type="match status" value="3"/>
</dbReference>
<gene>
    <name evidence="4" type="primary">CALML3</name>
    <name evidence="4" type="ORF">Ciccas_008375</name>
</gene>
<evidence type="ECO:0000313" key="5">
    <source>
        <dbReference type="Proteomes" id="UP001626550"/>
    </source>
</evidence>
<evidence type="ECO:0000259" key="3">
    <source>
        <dbReference type="PROSITE" id="PS50222"/>
    </source>
</evidence>
<name>A0ABD2Q051_9PLAT</name>
<dbReference type="InterPro" id="IPR050230">
    <property type="entry name" value="CALM/Myosin/TropC-like"/>
</dbReference>
<feature type="domain" description="EF-hand" evidence="3">
    <location>
        <begin position="29"/>
        <end position="64"/>
    </location>
</feature>
<dbReference type="AlphaFoldDB" id="A0ABD2Q051"/>
<evidence type="ECO:0000313" key="4">
    <source>
        <dbReference type="EMBL" id="KAL3313025.1"/>
    </source>
</evidence>
<comment type="caution">
    <text evidence="4">The sequence shown here is derived from an EMBL/GenBank/DDBJ whole genome shotgun (WGS) entry which is preliminary data.</text>
</comment>
<dbReference type="SUPFAM" id="SSF47473">
    <property type="entry name" value="EF-hand"/>
    <property type="match status" value="1"/>
</dbReference>
<feature type="domain" description="EF-hand" evidence="3">
    <location>
        <begin position="65"/>
        <end position="100"/>
    </location>
</feature>
<dbReference type="PANTHER" id="PTHR23048">
    <property type="entry name" value="MYOSIN LIGHT CHAIN 1, 3"/>
    <property type="match status" value="1"/>
</dbReference>
<dbReference type="InterPro" id="IPR011992">
    <property type="entry name" value="EF-hand-dom_pair"/>
</dbReference>
<dbReference type="InterPro" id="IPR018247">
    <property type="entry name" value="EF_Hand_1_Ca_BS"/>
</dbReference>
<dbReference type="InterPro" id="IPR002048">
    <property type="entry name" value="EF_hand_dom"/>
</dbReference>
<reference evidence="4 5" key="1">
    <citation type="submission" date="2024-11" db="EMBL/GenBank/DDBJ databases">
        <title>Adaptive evolution of stress response genes in parasites aligns with host niche diversity.</title>
        <authorList>
            <person name="Hahn C."/>
            <person name="Resl P."/>
        </authorList>
    </citation>
    <scope>NUCLEOTIDE SEQUENCE [LARGE SCALE GENOMIC DNA]</scope>
    <source>
        <strain evidence="4">EGGRZ-B1_66</strain>
        <tissue evidence="4">Body</tissue>
    </source>
</reference>
<protein>
    <submittedName>
        <fullName evidence="4">Calmodulin-like 3</fullName>
    </submittedName>
</protein>
<dbReference type="Pfam" id="PF13405">
    <property type="entry name" value="EF-hand_6"/>
    <property type="match status" value="1"/>
</dbReference>
<evidence type="ECO:0000256" key="1">
    <source>
        <dbReference type="ARBA" id="ARBA00022737"/>
    </source>
</evidence>
<dbReference type="FunFam" id="1.10.238.10:FF:000001">
    <property type="entry name" value="Calmodulin 1"/>
    <property type="match status" value="1"/>
</dbReference>
<accession>A0ABD2Q051</accession>
<organism evidence="4 5">
    <name type="scientific">Cichlidogyrus casuarinus</name>
    <dbReference type="NCBI Taxonomy" id="1844966"/>
    <lineage>
        <taxon>Eukaryota</taxon>
        <taxon>Metazoa</taxon>
        <taxon>Spiralia</taxon>
        <taxon>Lophotrochozoa</taxon>
        <taxon>Platyhelminthes</taxon>
        <taxon>Monogenea</taxon>
        <taxon>Monopisthocotylea</taxon>
        <taxon>Dactylogyridea</taxon>
        <taxon>Ancyrocephalidae</taxon>
        <taxon>Cichlidogyrus</taxon>
    </lineage>
</organism>
<proteinExistence type="predicted"/>
<dbReference type="Proteomes" id="UP001626550">
    <property type="component" value="Unassembled WGS sequence"/>
</dbReference>
<feature type="domain" description="EF-hand" evidence="3">
    <location>
        <begin position="102"/>
        <end position="137"/>
    </location>
</feature>
<dbReference type="Gene3D" id="1.10.238.10">
    <property type="entry name" value="EF-hand"/>
    <property type="match status" value="2"/>
</dbReference>
<dbReference type="PROSITE" id="PS00018">
    <property type="entry name" value="EF_HAND_1"/>
    <property type="match status" value="3"/>
</dbReference>
<keyword evidence="5" id="KW-1185">Reference proteome</keyword>
<evidence type="ECO:0000256" key="2">
    <source>
        <dbReference type="ARBA" id="ARBA00022837"/>
    </source>
</evidence>
<dbReference type="PROSITE" id="PS50222">
    <property type="entry name" value="EF_HAND_2"/>
    <property type="match status" value="3"/>
</dbReference>